<gene>
    <name evidence="2" type="ORF">AMON00008_LOCUS49883</name>
</gene>
<proteinExistence type="predicted"/>
<evidence type="ECO:0000313" key="2">
    <source>
        <dbReference type="EMBL" id="CAE4644937.1"/>
    </source>
</evidence>
<dbReference type="EMBL" id="HBNR01070436">
    <property type="protein sequence ID" value="CAE4644937.1"/>
    <property type="molecule type" value="Transcribed_RNA"/>
</dbReference>
<feature type="compositionally biased region" description="Low complexity" evidence="1">
    <location>
        <begin position="382"/>
        <end position="406"/>
    </location>
</feature>
<feature type="region of interest" description="Disordered" evidence="1">
    <location>
        <begin position="63"/>
        <end position="105"/>
    </location>
</feature>
<feature type="region of interest" description="Disordered" evidence="1">
    <location>
        <begin position="576"/>
        <end position="596"/>
    </location>
</feature>
<name>A0A7S4SJ11_9DINO</name>
<protein>
    <submittedName>
        <fullName evidence="2">Uncharacterized protein</fullName>
    </submittedName>
</protein>
<evidence type="ECO:0000256" key="1">
    <source>
        <dbReference type="SAM" id="MobiDB-lite"/>
    </source>
</evidence>
<accession>A0A7S4SJ11</accession>
<feature type="compositionally biased region" description="Pro residues" evidence="1">
    <location>
        <begin position="145"/>
        <end position="163"/>
    </location>
</feature>
<reference evidence="2" key="1">
    <citation type="submission" date="2021-01" db="EMBL/GenBank/DDBJ databases">
        <authorList>
            <person name="Corre E."/>
            <person name="Pelletier E."/>
            <person name="Niang G."/>
            <person name="Scheremetjew M."/>
            <person name="Finn R."/>
            <person name="Kale V."/>
            <person name="Holt S."/>
            <person name="Cochrane G."/>
            <person name="Meng A."/>
            <person name="Brown T."/>
            <person name="Cohen L."/>
        </authorList>
    </citation>
    <scope>NUCLEOTIDE SEQUENCE</scope>
    <source>
        <strain evidence="2">CCMP3105</strain>
    </source>
</reference>
<organism evidence="2">
    <name type="scientific">Alexandrium monilatum</name>
    <dbReference type="NCBI Taxonomy" id="311494"/>
    <lineage>
        <taxon>Eukaryota</taxon>
        <taxon>Sar</taxon>
        <taxon>Alveolata</taxon>
        <taxon>Dinophyceae</taxon>
        <taxon>Gonyaulacales</taxon>
        <taxon>Pyrocystaceae</taxon>
        <taxon>Alexandrium</taxon>
    </lineage>
</organism>
<dbReference type="AlphaFoldDB" id="A0A7S4SJ11"/>
<feature type="compositionally biased region" description="Low complexity" evidence="1">
    <location>
        <begin position="581"/>
        <end position="596"/>
    </location>
</feature>
<feature type="region of interest" description="Disordered" evidence="1">
    <location>
        <begin position="142"/>
        <end position="202"/>
    </location>
</feature>
<feature type="region of interest" description="Disordered" evidence="1">
    <location>
        <begin position="337"/>
        <end position="449"/>
    </location>
</feature>
<sequence length="596" mass="65067">MAVNDALLHGITGILQQATQALTQMQPGQDAAGRQAADSLQQAAVAASLVAVIAGGLASLNPQQQQQQRSQQPQQLQPQQLQPQQLQPQQQQQQQQPQQQQPSPLQQVLAQLPQLLPPQQPPPQQPQLSLMDRQQPLALMDQQPPEWPLPEAPPPSEALPPPVLEQADLGSGAPAPPPAPGTASLGGPPPGSWPAQDQAAHREPRFTEDMLTEPLPSSSQYVARHGLEEWVGEALDMMSYEQRVEVMGPPLNLEHTTNPNGVVLSRIKEVATVDHRIQMFVAINGLAEGVVDRLSTLTPEQQEAVMESSMKIQRAKNPSGVAMRRISDVLKFGRVSTAPPLQPMHEASPVGAGGGYGAPAPEPAPALQQQPHQYHHNHHYQQQHQLQPQLQLQQPHQHQQHQLQQHVGGLPLQSSAARRAVPSTALPSEDRSRSRPPHGASLMPNAEPDSLAPDVVEFVRDFESRGLYLEWWVGEVLTRMSLFQRQNIARDVASTQSVRNPSSFIMSRVRALADPRELVSIFIDLNGLDRGVADQLWELSPEQQSAVIAPGIYVQNVRNPSTAVRSRIQQVMAGNDAVGPSRRSTSGRMTSSFAEV</sequence>